<dbReference type="Gene3D" id="3.40.630.30">
    <property type="match status" value="1"/>
</dbReference>
<gene>
    <name evidence="5" type="ORF">GCM10009830_39900</name>
</gene>
<comment type="similarity">
    <text evidence="3">Belongs to the acetyltransferase family. RimJ subfamily.</text>
</comment>
<evidence type="ECO:0000256" key="2">
    <source>
        <dbReference type="ARBA" id="ARBA00023315"/>
    </source>
</evidence>
<comment type="caution">
    <text evidence="5">The sequence shown here is derived from an EMBL/GenBank/DDBJ whole genome shotgun (WGS) entry which is preliminary data.</text>
</comment>
<dbReference type="PROSITE" id="PS51186">
    <property type="entry name" value="GNAT"/>
    <property type="match status" value="1"/>
</dbReference>
<proteinExistence type="inferred from homology"/>
<sequence>MTAIRPVHLSDAAEIAALRRDNRDHLAPWEPLRDDEHFTDASVLERIASDIAAAEIDAGRSLVILDGGRIVGQIALNSIIRGAFQSCSIAYWVAKSETGRGVATAAVRLAKRVAFEDLGLHRVQGEVLPHNLGSRKVLERTGFVRYGLAPEYLRIAGRWQDHVLYQAISADWA</sequence>
<evidence type="ECO:0000259" key="4">
    <source>
        <dbReference type="PROSITE" id="PS51186"/>
    </source>
</evidence>
<dbReference type="SUPFAM" id="SSF55729">
    <property type="entry name" value="Acyl-CoA N-acyltransferases (Nat)"/>
    <property type="match status" value="1"/>
</dbReference>
<organism evidence="5 6">
    <name type="scientific">Glycomyces endophyticus</name>
    <dbReference type="NCBI Taxonomy" id="480996"/>
    <lineage>
        <taxon>Bacteria</taxon>
        <taxon>Bacillati</taxon>
        <taxon>Actinomycetota</taxon>
        <taxon>Actinomycetes</taxon>
        <taxon>Glycomycetales</taxon>
        <taxon>Glycomycetaceae</taxon>
        <taxon>Glycomyces</taxon>
    </lineage>
</organism>
<protein>
    <submittedName>
        <fullName evidence="5">GNAT family N-acetyltransferase</fullName>
    </submittedName>
</protein>
<dbReference type="PANTHER" id="PTHR43792">
    <property type="entry name" value="GNAT FAMILY, PUTATIVE (AFU_ORTHOLOGUE AFUA_3G00765)-RELATED-RELATED"/>
    <property type="match status" value="1"/>
</dbReference>
<reference evidence="6" key="1">
    <citation type="journal article" date="2019" name="Int. J. Syst. Evol. Microbiol.">
        <title>The Global Catalogue of Microorganisms (GCM) 10K type strain sequencing project: providing services to taxonomists for standard genome sequencing and annotation.</title>
        <authorList>
            <consortium name="The Broad Institute Genomics Platform"/>
            <consortium name="The Broad Institute Genome Sequencing Center for Infectious Disease"/>
            <person name="Wu L."/>
            <person name="Ma J."/>
        </authorList>
    </citation>
    <scope>NUCLEOTIDE SEQUENCE [LARGE SCALE GENOMIC DNA]</scope>
    <source>
        <strain evidence="6">JCM 16001</strain>
    </source>
</reference>
<dbReference type="InterPro" id="IPR051531">
    <property type="entry name" value="N-acetyltransferase"/>
</dbReference>
<accession>A0ABP4TJT2</accession>
<dbReference type="RefSeq" id="WP_344490107.1">
    <property type="nucleotide sequence ID" value="NZ_BAAAQF010000019.1"/>
</dbReference>
<dbReference type="EMBL" id="BAAAQF010000019">
    <property type="protein sequence ID" value="GAA1688328.1"/>
    <property type="molecule type" value="Genomic_DNA"/>
</dbReference>
<evidence type="ECO:0000256" key="3">
    <source>
        <dbReference type="ARBA" id="ARBA00038502"/>
    </source>
</evidence>
<evidence type="ECO:0000256" key="1">
    <source>
        <dbReference type="ARBA" id="ARBA00022679"/>
    </source>
</evidence>
<keyword evidence="2" id="KW-0012">Acyltransferase</keyword>
<evidence type="ECO:0000313" key="5">
    <source>
        <dbReference type="EMBL" id="GAA1688328.1"/>
    </source>
</evidence>
<keyword evidence="6" id="KW-1185">Reference proteome</keyword>
<dbReference type="Pfam" id="PF13302">
    <property type="entry name" value="Acetyltransf_3"/>
    <property type="match status" value="1"/>
</dbReference>
<name>A0ABP4TJT2_9ACTN</name>
<dbReference type="InterPro" id="IPR000182">
    <property type="entry name" value="GNAT_dom"/>
</dbReference>
<keyword evidence="1" id="KW-0808">Transferase</keyword>
<evidence type="ECO:0000313" key="6">
    <source>
        <dbReference type="Proteomes" id="UP001499851"/>
    </source>
</evidence>
<dbReference type="InterPro" id="IPR016181">
    <property type="entry name" value="Acyl_CoA_acyltransferase"/>
</dbReference>
<feature type="domain" description="N-acetyltransferase" evidence="4">
    <location>
        <begin position="2"/>
        <end position="171"/>
    </location>
</feature>
<dbReference type="PANTHER" id="PTHR43792:SF8">
    <property type="entry name" value="[RIBOSOMAL PROTEIN US5]-ALANINE N-ACETYLTRANSFERASE"/>
    <property type="match status" value="1"/>
</dbReference>
<dbReference type="Proteomes" id="UP001499851">
    <property type="component" value="Unassembled WGS sequence"/>
</dbReference>